<evidence type="ECO:0000256" key="1">
    <source>
        <dbReference type="SAM" id="SignalP"/>
    </source>
</evidence>
<feature type="signal peptide" evidence="1">
    <location>
        <begin position="1"/>
        <end position="27"/>
    </location>
</feature>
<proteinExistence type="predicted"/>
<keyword evidence="3" id="KW-1185">Reference proteome</keyword>
<feature type="chain" id="PRO_5037529990" evidence="1">
    <location>
        <begin position="28"/>
        <end position="602"/>
    </location>
</feature>
<sequence length="602" mass="64404">MNKHWKTAMTAVLIGSTIIQVGVPVLAADNPQAAVAAPSNYGLTDTIRAAVKSLAVETTPSGTRIAATVRLYNGGTQKTRIPDHQLRIRSTDGNEYTLNASAANKGALQPNEIGELVYMNVIDSGTPITISQLSFVYVDEYVYPKTETPLLNIPIDKQVWYASAVGSQAAESREWGESFTIPGLNSSLRYTPTAIDVQYVSTAAQAAGASAAAGTSASAASSTGRVALVTMLVENPGVGRETMPEFRLDGQTEQKNYTGKRAEQGPITVDVGEKKYVHFAIPMDNNSETLKSLIVTTTETYVQAGSQGAASASTNFDVGRLSVAVPAGSQTDTVQADPYTMGNLIAMDPVNKLIDGKTEVSLMEMHIHDNGDTGYKTVVGKFKLTNRNDIPVPLPAFQTELVGSGGVTFAGTRQSNAAATLNPNMGYVINYSFNVPKAETGEQLKLKLLDAQTAAPYKSTIAAIQTAATDPEAGGTAFKLYPFDITLNDWIIATLTTPTGSSFVYNYKLSLNLDIKQADDVLLDNNFSKLRFELVDNLGRIVGTADSELTGPNKLVNGKQTVTFNAKSEQLDYPLTLNVYESFDTPNGQAKRFITSLKQQNG</sequence>
<gene>
    <name evidence="2" type="ORF">PAESOLCIP111_00622</name>
</gene>
<comment type="caution">
    <text evidence="2">The sequence shown here is derived from an EMBL/GenBank/DDBJ whole genome shotgun (WGS) entry which is preliminary data.</text>
</comment>
<dbReference type="Proteomes" id="UP000693672">
    <property type="component" value="Unassembled WGS sequence"/>
</dbReference>
<name>A0A916NFZ2_9BACL</name>
<reference evidence="2" key="1">
    <citation type="submission" date="2021-06" db="EMBL/GenBank/DDBJ databases">
        <authorList>
            <person name="Criscuolo A."/>
        </authorList>
    </citation>
    <scope>NUCLEOTIDE SEQUENCE</scope>
    <source>
        <strain evidence="2">CIP111600</strain>
    </source>
</reference>
<protein>
    <submittedName>
        <fullName evidence="2">Uncharacterized protein</fullName>
    </submittedName>
</protein>
<keyword evidence="1" id="KW-0732">Signal</keyword>
<organism evidence="2 3">
    <name type="scientific">Paenibacillus solanacearum</name>
    <dbReference type="NCBI Taxonomy" id="2048548"/>
    <lineage>
        <taxon>Bacteria</taxon>
        <taxon>Bacillati</taxon>
        <taxon>Bacillota</taxon>
        <taxon>Bacilli</taxon>
        <taxon>Bacillales</taxon>
        <taxon>Paenibacillaceae</taxon>
        <taxon>Paenibacillus</taxon>
    </lineage>
</organism>
<evidence type="ECO:0000313" key="3">
    <source>
        <dbReference type="Proteomes" id="UP000693672"/>
    </source>
</evidence>
<accession>A0A916NFZ2</accession>
<dbReference type="AlphaFoldDB" id="A0A916NFZ2"/>
<dbReference type="RefSeq" id="WP_218090457.1">
    <property type="nucleotide sequence ID" value="NZ_CAJVAS010000002.1"/>
</dbReference>
<evidence type="ECO:0000313" key="2">
    <source>
        <dbReference type="EMBL" id="CAG7603688.1"/>
    </source>
</evidence>
<dbReference type="EMBL" id="CAJVAS010000002">
    <property type="protein sequence ID" value="CAG7603688.1"/>
    <property type="molecule type" value="Genomic_DNA"/>
</dbReference>